<reference evidence="1" key="1">
    <citation type="submission" date="2014-09" db="EMBL/GenBank/DDBJ databases">
        <authorList>
            <person name="Magalhaes I.L.F."/>
            <person name="Oliveira U."/>
            <person name="Santos F.R."/>
            <person name="Vidigal T.H.D.A."/>
            <person name="Brescovit A.D."/>
            <person name="Santos A.J."/>
        </authorList>
    </citation>
    <scope>NUCLEOTIDE SEQUENCE</scope>
    <source>
        <tissue evidence="1">Shoot tissue taken approximately 20 cm above the soil surface</tissue>
    </source>
</reference>
<dbReference type="EMBL" id="GBRH01268030">
    <property type="protein sequence ID" value="JAD29865.1"/>
    <property type="molecule type" value="Transcribed_RNA"/>
</dbReference>
<organism evidence="1">
    <name type="scientific">Arundo donax</name>
    <name type="common">Giant reed</name>
    <name type="synonym">Donax arundinaceus</name>
    <dbReference type="NCBI Taxonomy" id="35708"/>
    <lineage>
        <taxon>Eukaryota</taxon>
        <taxon>Viridiplantae</taxon>
        <taxon>Streptophyta</taxon>
        <taxon>Embryophyta</taxon>
        <taxon>Tracheophyta</taxon>
        <taxon>Spermatophyta</taxon>
        <taxon>Magnoliopsida</taxon>
        <taxon>Liliopsida</taxon>
        <taxon>Poales</taxon>
        <taxon>Poaceae</taxon>
        <taxon>PACMAD clade</taxon>
        <taxon>Arundinoideae</taxon>
        <taxon>Arundineae</taxon>
        <taxon>Arundo</taxon>
    </lineage>
</organism>
<sequence length="34" mass="3641">MVVPHEDCEHERCSSAPARVNAGRDAGAVRALVH</sequence>
<reference evidence="1" key="2">
    <citation type="journal article" date="2015" name="Data Brief">
        <title>Shoot transcriptome of the giant reed, Arundo donax.</title>
        <authorList>
            <person name="Barrero R.A."/>
            <person name="Guerrero F.D."/>
            <person name="Moolhuijzen P."/>
            <person name="Goolsby J.A."/>
            <person name="Tidwell J."/>
            <person name="Bellgard S.E."/>
            <person name="Bellgard M.I."/>
        </authorList>
    </citation>
    <scope>NUCLEOTIDE SEQUENCE</scope>
    <source>
        <tissue evidence="1">Shoot tissue taken approximately 20 cm above the soil surface</tissue>
    </source>
</reference>
<evidence type="ECO:0000313" key="1">
    <source>
        <dbReference type="EMBL" id="JAD29865.1"/>
    </source>
</evidence>
<dbReference type="AlphaFoldDB" id="A0A0A8YZF0"/>
<name>A0A0A8YZF0_ARUDO</name>
<protein>
    <submittedName>
        <fullName evidence="1">Uncharacterized protein</fullName>
    </submittedName>
</protein>
<accession>A0A0A8YZF0</accession>
<proteinExistence type="predicted"/>